<protein>
    <submittedName>
        <fullName evidence="1">Uncharacterized protein</fullName>
    </submittedName>
</protein>
<organism evidence="1">
    <name type="scientific">viral metagenome</name>
    <dbReference type="NCBI Taxonomy" id="1070528"/>
    <lineage>
        <taxon>unclassified sequences</taxon>
        <taxon>metagenomes</taxon>
        <taxon>organismal metagenomes</taxon>
    </lineage>
</organism>
<dbReference type="AlphaFoldDB" id="A0A6C0J0E8"/>
<sequence length="56" mass="6751">MLKSVKDSVVIENIYKRNFGSLNNYKNNKKQRISEECIIDLNTKEEIRRCVNWFDI</sequence>
<proteinExistence type="predicted"/>
<accession>A0A6C0J0E8</accession>
<dbReference type="EMBL" id="MN740302">
    <property type="protein sequence ID" value="QHT99101.1"/>
    <property type="molecule type" value="Genomic_DNA"/>
</dbReference>
<reference evidence="1" key="1">
    <citation type="journal article" date="2020" name="Nature">
        <title>Giant virus diversity and host interactions through global metagenomics.</title>
        <authorList>
            <person name="Schulz F."/>
            <person name="Roux S."/>
            <person name="Paez-Espino D."/>
            <person name="Jungbluth S."/>
            <person name="Walsh D.A."/>
            <person name="Denef V.J."/>
            <person name="McMahon K.D."/>
            <person name="Konstantinidis K.T."/>
            <person name="Eloe-Fadrosh E.A."/>
            <person name="Kyrpides N.C."/>
            <person name="Woyke T."/>
        </authorList>
    </citation>
    <scope>NUCLEOTIDE SEQUENCE</scope>
    <source>
        <strain evidence="1">GVMAG-M-3300025695-21</strain>
    </source>
</reference>
<name>A0A6C0J0E8_9ZZZZ</name>
<evidence type="ECO:0000313" key="1">
    <source>
        <dbReference type="EMBL" id="QHT99101.1"/>
    </source>
</evidence>